<dbReference type="InterPro" id="IPR057135">
    <property type="entry name" value="At4g27190-like_LRR"/>
</dbReference>
<dbReference type="InterPro" id="IPR002182">
    <property type="entry name" value="NB-ARC"/>
</dbReference>
<dbReference type="InterPro" id="IPR032675">
    <property type="entry name" value="LRR_dom_sf"/>
</dbReference>
<dbReference type="PANTHER" id="PTHR33463:SF183">
    <property type="entry name" value="NB-ARC DOMAIN DISEASE RESISTANCE PROTEIN"/>
    <property type="match status" value="1"/>
</dbReference>
<dbReference type="Gene3D" id="1.10.8.430">
    <property type="entry name" value="Helical domain of apoptotic protease-activating factors"/>
    <property type="match status" value="1"/>
</dbReference>
<feature type="domain" description="Disease resistance protein At4g27190-like leucine-rich repeats" evidence="9">
    <location>
        <begin position="1097"/>
        <end position="1190"/>
    </location>
</feature>
<feature type="domain" description="NB-ARC" evidence="8">
    <location>
        <begin position="161"/>
        <end position="320"/>
    </location>
</feature>
<evidence type="ECO:0000256" key="6">
    <source>
        <dbReference type="ARBA" id="ARBA00022840"/>
    </source>
</evidence>
<dbReference type="Proteomes" id="UP000087171">
    <property type="component" value="Unplaced"/>
</dbReference>
<reference evidence="11" key="1">
    <citation type="submission" date="2025-08" db="UniProtKB">
        <authorList>
            <consortium name="RefSeq"/>
        </authorList>
    </citation>
    <scope>IDENTIFICATION</scope>
    <source>
        <tissue evidence="11">Etiolated seedlings</tissue>
    </source>
</reference>
<dbReference type="RefSeq" id="XP_004513876.1">
    <property type="nucleotide sequence ID" value="XM_004513819.3"/>
</dbReference>
<dbReference type="InterPro" id="IPR050905">
    <property type="entry name" value="Plant_NBS-LRR"/>
</dbReference>
<comment type="similarity">
    <text evidence="1">Belongs to the disease resistance NB-LRR family.</text>
</comment>
<dbReference type="SUPFAM" id="SSF52540">
    <property type="entry name" value="P-loop containing nucleoside triphosphate hydrolases"/>
    <property type="match status" value="1"/>
</dbReference>
<name>A0A1S2Z2J5_CICAR</name>
<gene>
    <name evidence="11" type="primary">LOC101493495</name>
</gene>
<dbReference type="OrthoDB" id="971758at2759"/>
<keyword evidence="2" id="KW-0433">Leucine-rich repeat</keyword>
<dbReference type="InterPro" id="IPR036388">
    <property type="entry name" value="WH-like_DNA-bd_sf"/>
</dbReference>
<dbReference type="Pfam" id="PF00931">
    <property type="entry name" value="NB-ARC"/>
    <property type="match status" value="1"/>
</dbReference>
<organism evidence="10 11">
    <name type="scientific">Cicer arietinum</name>
    <name type="common">Chickpea</name>
    <name type="synonym">Garbanzo</name>
    <dbReference type="NCBI Taxonomy" id="3827"/>
    <lineage>
        <taxon>Eukaryota</taxon>
        <taxon>Viridiplantae</taxon>
        <taxon>Streptophyta</taxon>
        <taxon>Embryophyta</taxon>
        <taxon>Tracheophyta</taxon>
        <taxon>Spermatophyta</taxon>
        <taxon>Magnoliopsida</taxon>
        <taxon>eudicotyledons</taxon>
        <taxon>Gunneridae</taxon>
        <taxon>Pentapetalae</taxon>
        <taxon>rosids</taxon>
        <taxon>fabids</taxon>
        <taxon>Fabales</taxon>
        <taxon>Fabaceae</taxon>
        <taxon>Papilionoideae</taxon>
        <taxon>50 kb inversion clade</taxon>
        <taxon>NPAAA clade</taxon>
        <taxon>Hologalegina</taxon>
        <taxon>IRL clade</taxon>
        <taxon>Cicereae</taxon>
        <taxon>Cicer</taxon>
    </lineage>
</organism>
<dbReference type="GO" id="GO:0005524">
    <property type="term" value="F:ATP binding"/>
    <property type="evidence" value="ECO:0007669"/>
    <property type="project" value="UniProtKB-KW"/>
</dbReference>
<dbReference type="AlphaFoldDB" id="A0A1S2Z2J5"/>
<evidence type="ECO:0000313" key="10">
    <source>
        <dbReference type="Proteomes" id="UP000087171"/>
    </source>
</evidence>
<dbReference type="Gene3D" id="3.40.50.300">
    <property type="entry name" value="P-loop containing nucleotide triphosphate hydrolases"/>
    <property type="match status" value="1"/>
</dbReference>
<evidence type="ECO:0000313" key="11">
    <source>
        <dbReference type="RefSeq" id="XP_004513876.1"/>
    </source>
</evidence>
<dbReference type="SUPFAM" id="SSF52058">
    <property type="entry name" value="L domain-like"/>
    <property type="match status" value="1"/>
</dbReference>
<keyword evidence="6" id="KW-0067">ATP-binding</keyword>
<keyword evidence="5" id="KW-0611">Plant defense</keyword>
<evidence type="ECO:0000256" key="5">
    <source>
        <dbReference type="ARBA" id="ARBA00022821"/>
    </source>
</evidence>
<protein>
    <submittedName>
        <fullName evidence="11">Probable disease resistance protein At4g27220 isoform X1</fullName>
    </submittedName>
</protein>
<dbReference type="FunFam" id="3.40.50.300:FF:001091">
    <property type="entry name" value="Probable disease resistance protein At1g61300"/>
    <property type="match status" value="1"/>
</dbReference>
<sequence>MANIVVTVATNMAKYLAGPVIREVQYFLCVNKVMNDLENEKEVLASERDNLLIRVAQAKERTEVIEKPVEKWLNDVENLLRAVEDLVQRMETDNNCFQGWFPTCRRYLLCKQMVQEISTIGKLKGKSNDIQPFSHRAQLPGIQYHSSEDFIYFESTKLAYNELMEALKDDCISIIGVYGLGGCGKTTLVTEVGKKSEELDMFDKVISITVSRTPNNRGIQGKIADMLNLKLMEESEEGRAQRIWLRLKDNKRILLILDDLWREFHLKDIGIRLDNVNRSTWKILVTTRREHVCTLMDCQKNIHLGLLSEDESWTLFRKFARIDDEYSELLDSVPRRICNECKGLPITIKTIGSSLKGRQEIEWQQAFDMLRDSKASNDEDTLMPTLNCFKFSYDYLQRPEAQRLFLMCSLFPEDYHIPIEDLMRYAIGQGVERTHSLQSTRSLIQAHINKLLDSCLLMPGSVKMHDMVRDAALWIANRSENCKILVNLDEPLSIAAENNKISDCFAVSSWWYNESPSFCQLHAPNLKMLLLNIVGHRSWNSLDLSHLIFEGIQGLEVLSLTIDYKIVPLSFPPSIQLLTNVRTLRLNGLKFGDISFIGSLTRLEVLDLRRCEFDELPTKIGKLKSLKLLDLSECHIFENNYNGAIGKCSNLEELYASACYPEEYVYEIILDIGVLPNLQRFVLNDPIVRERTRVLQLNDFDISKLRTTKKIFLQIAEIVVLRGLHGECKNIIPNMVEVVGGMNNLSTLCFVDCQEIECILDKTSDSKVDDLIPMLVELRLQIMRNLKGLCQGPTLQVLPFFEKLEILELRYCPQLHNIFPLECKLHNLKSLNLSYSRSSEVLFPLSVAQSLLQLEKLIVEGCDELKHIILCDREHDFNARTEIVQAQRDSHFLMPCLREVKIHDCWKLESIFPICYVEGLSQLQMIDVWNVPQLEYVFDECYHAYQPFQDNIFLPNLEVLKLCNLHNLFGMFPLDYSQVGWPYESLRKLTVQHCSRFSRLWLDVMVGSFPIHHLLNDTNPSKLQELVVSGIHHLSIILWNLPISSLLYLQYVQVSNCENLKCLFSMEKHSSLPELMSLRVYDCQKLEQIFEANEEHLQLPNMEVYFPKLKHIEVQNCNNLKSLFPVAMVRMLPQLSTLRISKANQLEEVFKRGPGDDIINQMEVVLPNLSDITLDDLPSFIDIFHTSKLYVVKPLKLCIYKCPKASLNLRNKFRMKLEETADEMMKLLSS</sequence>
<keyword evidence="10" id="KW-1185">Reference proteome</keyword>
<dbReference type="Gene3D" id="3.80.10.10">
    <property type="entry name" value="Ribonuclease Inhibitor"/>
    <property type="match status" value="3"/>
</dbReference>
<dbReference type="GO" id="GO:0043531">
    <property type="term" value="F:ADP binding"/>
    <property type="evidence" value="ECO:0007669"/>
    <property type="project" value="InterPro"/>
</dbReference>
<evidence type="ECO:0000256" key="4">
    <source>
        <dbReference type="ARBA" id="ARBA00022741"/>
    </source>
</evidence>
<evidence type="ECO:0000256" key="1">
    <source>
        <dbReference type="ARBA" id="ARBA00008894"/>
    </source>
</evidence>
<keyword evidence="7" id="KW-0175">Coiled coil</keyword>
<accession>A0A1S2Z2J5</accession>
<keyword evidence="3" id="KW-0677">Repeat</keyword>
<evidence type="ECO:0000256" key="7">
    <source>
        <dbReference type="SAM" id="Coils"/>
    </source>
</evidence>
<dbReference type="eggNOG" id="KOG4658">
    <property type="taxonomic scope" value="Eukaryota"/>
</dbReference>
<keyword evidence="4" id="KW-0547">Nucleotide-binding</keyword>
<feature type="coiled-coil region" evidence="7">
    <location>
        <begin position="30"/>
        <end position="93"/>
    </location>
</feature>
<dbReference type="SUPFAM" id="SSF52047">
    <property type="entry name" value="RNI-like"/>
    <property type="match status" value="1"/>
</dbReference>
<dbReference type="GO" id="GO:0006952">
    <property type="term" value="P:defense response"/>
    <property type="evidence" value="ECO:0007669"/>
    <property type="project" value="UniProtKB-KW"/>
</dbReference>
<dbReference type="Gene3D" id="1.10.10.10">
    <property type="entry name" value="Winged helix-like DNA-binding domain superfamily/Winged helix DNA-binding domain"/>
    <property type="match status" value="1"/>
</dbReference>
<dbReference type="PRINTS" id="PR00364">
    <property type="entry name" value="DISEASERSIST"/>
</dbReference>
<dbReference type="PaxDb" id="3827-XP_004513876.1"/>
<proteinExistence type="inferred from homology"/>
<dbReference type="InterPro" id="IPR042197">
    <property type="entry name" value="Apaf_helical"/>
</dbReference>
<feature type="domain" description="Disease resistance protein At4g27190-like leucine-rich repeats" evidence="9">
    <location>
        <begin position="943"/>
        <end position="1084"/>
    </location>
</feature>
<evidence type="ECO:0000259" key="9">
    <source>
        <dbReference type="Pfam" id="PF23247"/>
    </source>
</evidence>
<dbReference type="PANTHER" id="PTHR33463">
    <property type="entry name" value="NB-ARC DOMAIN-CONTAINING PROTEIN-RELATED"/>
    <property type="match status" value="1"/>
</dbReference>
<evidence type="ECO:0000259" key="8">
    <source>
        <dbReference type="Pfam" id="PF00931"/>
    </source>
</evidence>
<evidence type="ECO:0000256" key="2">
    <source>
        <dbReference type="ARBA" id="ARBA00022614"/>
    </source>
</evidence>
<dbReference type="Pfam" id="PF23247">
    <property type="entry name" value="LRR_RPS2"/>
    <property type="match status" value="2"/>
</dbReference>
<evidence type="ECO:0000256" key="3">
    <source>
        <dbReference type="ARBA" id="ARBA00022737"/>
    </source>
</evidence>
<dbReference type="InterPro" id="IPR027417">
    <property type="entry name" value="P-loop_NTPase"/>
</dbReference>